<name>A0ABD0KJL5_9CAEN</name>
<protein>
    <submittedName>
        <fullName evidence="1">Uncharacterized protein</fullName>
    </submittedName>
</protein>
<dbReference type="EMBL" id="JACVVK020000169">
    <property type="protein sequence ID" value="KAK7487173.1"/>
    <property type="molecule type" value="Genomic_DNA"/>
</dbReference>
<evidence type="ECO:0000313" key="1">
    <source>
        <dbReference type="EMBL" id="KAK7487173.1"/>
    </source>
</evidence>
<proteinExistence type="predicted"/>
<sequence>MLPNNPHTGVPFSTQLLARMPAVQQADDTLSTRQQTLACLLSVCASALSLSLQCLCVTRTVFLVGQCGMLVRFTSQPVTVTIVGTLVWTVLPQVCLSVRLQTLYLPGLRSKP</sequence>
<reference evidence="1 2" key="1">
    <citation type="journal article" date="2023" name="Sci. Data">
        <title>Genome assembly of the Korean intertidal mud-creeper Batillaria attramentaria.</title>
        <authorList>
            <person name="Patra A.K."/>
            <person name="Ho P.T."/>
            <person name="Jun S."/>
            <person name="Lee S.J."/>
            <person name="Kim Y."/>
            <person name="Won Y.J."/>
        </authorList>
    </citation>
    <scope>NUCLEOTIDE SEQUENCE [LARGE SCALE GENOMIC DNA]</scope>
    <source>
        <strain evidence="1">Wonlab-2016</strain>
    </source>
</reference>
<dbReference type="Proteomes" id="UP001519460">
    <property type="component" value="Unassembled WGS sequence"/>
</dbReference>
<accession>A0ABD0KJL5</accession>
<dbReference type="AlphaFoldDB" id="A0ABD0KJL5"/>
<organism evidence="1 2">
    <name type="scientific">Batillaria attramentaria</name>
    <dbReference type="NCBI Taxonomy" id="370345"/>
    <lineage>
        <taxon>Eukaryota</taxon>
        <taxon>Metazoa</taxon>
        <taxon>Spiralia</taxon>
        <taxon>Lophotrochozoa</taxon>
        <taxon>Mollusca</taxon>
        <taxon>Gastropoda</taxon>
        <taxon>Caenogastropoda</taxon>
        <taxon>Sorbeoconcha</taxon>
        <taxon>Cerithioidea</taxon>
        <taxon>Batillariidae</taxon>
        <taxon>Batillaria</taxon>
    </lineage>
</organism>
<comment type="caution">
    <text evidence="1">The sequence shown here is derived from an EMBL/GenBank/DDBJ whole genome shotgun (WGS) entry which is preliminary data.</text>
</comment>
<evidence type="ECO:0000313" key="2">
    <source>
        <dbReference type="Proteomes" id="UP001519460"/>
    </source>
</evidence>
<keyword evidence="2" id="KW-1185">Reference proteome</keyword>
<gene>
    <name evidence="1" type="ORF">BaRGS_00021668</name>
</gene>